<dbReference type="PANTHER" id="PTHR35795:SF1">
    <property type="entry name" value="BIS(5'-NUCLEOSYL)-TETRAPHOSPHATASE, SYMMETRICAL"/>
    <property type="match status" value="1"/>
</dbReference>
<dbReference type="CDD" id="cd00077">
    <property type="entry name" value="HDc"/>
    <property type="match status" value="1"/>
</dbReference>
<organism evidence="8 9">
    <name type="scientific">Caldinitratiruptor microaerophilus</name>
    <dbReference type="NCBI Taxonomy" id="671077"/>
    <lineage>
        <taxon>Bacteria</taxon>
        <taxon>Bacillati</taxon>
        <taxon>Bacillota</taxon>
        <taxon>Clostridia</taxon>
        <taxon>Eubacteriales</taxon>
        <taxon>Symbiobacteriaceae</taxon>
        <taxon>Caldinitratiruptor</taxon>
    </lineage>
</organism>
<dbReference type="PANTHER" id="PTHR35795">
    <property type="entry name" value="SLR1885 PROTEIN"/>
    <property type="match status" value="1"/>
</dbReference>
<dbReference type="RefSeq" id="WP_264842108.1">
    <property type="nucleotide sequence ID" value="NZ_AP025628.1"/>
</dbReference>
<keyword evidence="2" id="KW-0479">Metal-binding</keyword>
<evidence type="ECO:0000256" key="6">
    <source>
        <dbReference type="ARBA" id="ARBA00049417"/>
    </source>
</evidence>
<dbReference type="EC" id="3.6.1.41" evidence="1"/>
<dbReference type="Gene3D" id="1.10.3210.10">
    <property type="entry name" value="Hypothetical protein af1432"/>
    <property type="match status" value="1"/>
</dbReference>
<dbReference type="NCBIfam" id="TIGR00277">
    <property type="entry name" value="HDIG"/>
    <property type="match status" value="1"/>
</dbReference>
<evidence type="ECO:0000256" key="3">
    <source>
        <dbReference type="ARBA" id="ARBA00022741"/>
    </source>
</evidence>
<dbReference type="KEGG" id="cmic:caldi_25500"/>
<evidence type="ECO:0000313" key="9">
    <source>
        <dbReference type="Proteomes" id="UP001163687"/>
    </source>
</evidence>
<keyword evidence="9" id="KW-1185">Reference proteome</keyword>
<dbReference type="InterPro" id="IPR005249">
    <property type="entry name" value="YqeK"/>
</dbReference>
<dbReference type="GO" id="GO:0008803">
    <property type="term" value="F:bis(5'-nucleosyl)-tetraphosphatase (symmetrical) activity"/>
    <property type="evidence" value="ECO:0007669"/>
    <property type="project" value="UniProtKB-EC"/>
</dbReference>
<dbReference type="EMBL" id="AP025628">
    <property type="protein sequence ID" value="BDG61460.1"/>
    <property type="molecule type" value="Genomic_DNA"/>
</dbReference>
<dbReference type="AlphaFoldDB" id="A0AA35G8W3"/>
<dbReference type="InterPro" id="IPR006675">
    <property type="entry name" value="HDIG_dom"/>
</dbReference>
<gene>
    <name evidence="8" type="primary">yqeK</name>
    <name evidence="8" type="ORF">caldi_25500</name>
</gene>
<dbReference type="SUPFAM" id="SSF109604">
    <property type="entry name" value="HD-domain/PDEase-like"/>
    <property type="match status" value="1"/>
</dbReference>
<proteinExistence type="predicted"/>
<dbReference type="InterPro" id="IPR051094">
    <property type="entry name" value="Diverse_Catalytic_Enzymes"/>
</dbReference>
<name>A0AA35G8W3_9FIRM</name>
<dbReference type="PROSITE" id="PS51831">
    <property type="entry name" value="HD"/>
    <property type="match status" value="1"/>
</dbReference>
<reference evidence="8" key="1">
    <citation type="submission" date="2022-03" db="EMBL/GenBank/DDBJ databases">
        <title>Complete genome sequence of Caldinitratiruptor microaerophilus.</title>
        <authorList>
            <person name="Mukaiyama R."/>
            <person name="Nishiyama T."/>
            <person name="Ueda K."/>
        </authorList>
    </citation>
    <scope>NUCLEOTIDE SEQUENCE</scope>
    <source>
        <strain evidence="8">JCM 16183</strain>
    </source>
</reference>
<dbReference type="GO" id="GO:0000166">
    <property type="term" value="F:nucleotide binding"/>
    <property type="evidence" value="ECO:0007669"/>
    <property type="project" value="UniProtKB-KW"/>
</dbReference>
<evidence type="ECO:0000256" key="4">
    <source>
        <dbReference type="ARBA" id="ARBA00022801"/>
    </source>
</evidence>
<protein>
    <recommendedName>
        <fullName evidence="1">bis(5'-nucleosyl)-tetraphosphatase (symmetrical)</fullName>
        <ecNumber evidence="1">3.6.1.41</ecNumber>
    </recommendedName>
</protein>
<dbReference type="Proteomes" id="UP001163687">
    <property type="component" value="Chromosome"/>
</dbReference>
<dbReference type="SMART" id="SM00471">
    <property type="entry name" value="HDc"/>
    <property type="match status" value="1"/>
</dbReference>
<dbReference type="GO" id="GO:0046872">
    <property type="term" value="F:metal ion binding"/>
    <property type="evidence" value="ECO:0007669"/>
    <property type="project" value="UniProtKB-KW"/>
</dbReference>
<keyword evidence="5" id="KW-0408">Iron</keyword>
<evidence type="ECO:0000256" key="1">
    <source>
        <dbReference type="ARBA" id="ARBA00012506"/>
    </source>
</evidence>
<feature type="domain" description="HD" evidence="7">
    <location>
        <begin position="19"/>
        <end position="134"/>
    </location>
</feature>
<evidence type="ECO:0000256" key="2">
    <source>
        <dbReference type="ARBA" id="ARBA00022723"/>
    </source>
</evidence>
<keyword evidence="3" id="KW-0547">Nucleotide-binding</keyword>
<comment type="catalytic activity">
    <reaction evidence="6">
        <text>P(1),P(4)-bis(5'-adenosyl) tetraphosphate + H2O = 2 ADP + 2 H(+)</text>
        <dbReference type="Rhea" id="RHEA:24252"/>
        <dbReference type="ChEBI" id="CHEBI:15377"/>
        <dbReference type="ChEBI" id="CHEBI:15378"/>
        <dbReference type="ChEBI" id="CHEBI:58141"/>
        <dbReference type="ChEBI" id="CHEBI:456216"/>
        <dbReference type="EC" id="3.6.1.41"/>
    </reaction>
</comment>
<evidence type="ECO:0000256" key="5">
    <source>
        <dbReference type="ARBA" id="ARBA00023004"/>
    </source>
</evidence>
<dbReference type="NCBIfam" id="TIGR00488">
    <property type="entry name" value="bis(5'-nucleosyl)-tetraphosphatase (symmetrical) YqeK"/>
    <property type="match status" value="1"/>
</dbReference>
<dbReference type="InterPro" id="IPR006674">
    <property type="entry name" value="HD_domain"/>
</dbReference>
<keyword evidence="4" id="KW-0378">Hydrolase</keyword>
<sequence length="204" mass="22813">MIDLARIEEALRCRLDDERLRHTRGVVDAAVAMARRWGADPEKARLAALLHDYAKGLPPERLLELGRRFGVIADPAEEAFPDLLHAPVGAELVREEGLARDPEVLAAIRWHTTGTPGMGLLEKVIWLADMIEPGRDFPGVEILRRLAERDLDEALLAGLDHTIAYVLRTGRLLHLGSVRTRNWLLAERRRAGKPWPVPAVSSAW</sequence>
<accession>A0AA35G8W3</accession>
<dbReference type="Pfam" id="PF01966">
    <property type="entry name" value="HD"/>
    <property type="match status" value="1"/>
</dbReference>
<evidence type="ECO:0000313" key="8">
    <source>
        <dbReference type="EMBL" id="BDG61460.1"/>
    </source>
</evidence>
<evidence type="ECO:0000259" key="7">
    <source>
        <dbReference type="PROSITE" id="PS51831"/>
    </source>
</evidence>
<dbReference type="InterPro" id="IPR003607">
    <property type="entry name" value="HD/PDEase_dom"/>
</dbReference>